<dbReference type="AlphaFoldDB" id="A0A9W7HCB7"/>
<accession>A0A9W7HCB7</accession>
<protein>
    <submittedName>
        <fullName evidence="1">Uncharacterized protein</fullName>
    </submittedName>
</protein>
<evidence type="ECO:0000313" key="2">
    <source>
        <dbReference type="Proteomes" id="UP001165190"/>
    </source>
</evidence>
<dbReference type="EMBL" id="BSYR01000010">
    <property type="protein sequence ID" value="GMI73210.1"/>
    <property type="molecule type" value="Genomic_DNA"/>
</dbReference>
<dbReference type="Proteomes" id="UP001165190">
    <property type="component" value="Unassembled WGS sequence"/>
</dbReference>
<reference evidence="1" key="1">
    <citation type="submission" date="2023-05" db="EMBL/GenBank/DDBJ databases">
        <title>Genome and transcriptome analyses reveal genes involved in the formation of fine ridges on petal epidermal cells in Hibiscus trionum.</title>
        <authorList>
            <person name="Koshimizu S."/>
            <person name="Masuda S."/>
            <person name="Ishii T."/>
            <person name="Shirasu K."/>
            <person name="Hoshino A."/>
            <person name="Arita M."/>
        </authorList>
    </citation>
    <scope>NUCLEOTIDE SEQUENCE</scope>
    <source>
        <strain evidence="1">Hamamatsu line</strain>
    </source>
</reference>
<organism evidence="1 2">
    <name type="scientific">Hibiscus trionum</name>
    <name type="common">Flower of an hour</name>
    <dbReference type="NCBI Taxonomy" id="183268"/>
    <lineage>
        <taxon>Eukaryota</taxon>
        <taxon>Viridiplantae</taxon>
        <taxon>Streptophyta</taxon>
        <taxon>Embryophyta</taxon>
        <taxon>Tracheophyta</taxon>
        <taxon>Spermatophyta</taxon>
        <taxon>Magnoliopsida</taxon>
        <taxon>eudicotyledons</taxon>
        <taxon>Gunneridae</taxon>
        <taxon>Pentapetalae</taxon>
        <taxon>rosids</taxon>
        <taxon>malvids</taxon>
        <taxon>Malvales</taxon>
        <taxon>Malvaceae</taxon>
        <taxon>Malvoideae</taxon>
        <taxon>Hibiscus</taxon>
    </lineage>
</organism>
<gene>
    <name evidence="1" type="ORF">HRI_000990300</name>
</gene>
<keyword evidence="2" id="KW-1185">Reference proteome</keyword>
<evidence type="ECO:0000313" key="1">
    <source>
        <dbReference type="EMBL" id="GMI73210.1"/>
    </source>
</evidence>
<sequence>MRDRISRISSFIKFKAIEMELRSILYGASMQGSSPQLIQRLITFNCVAMSNRAKTNFQTKSCLVVYSRLEVSLLLPFPLLEVK</sequence>
<comment type="caution">
    <text evidence="1">The sequence shown here is derived from an EMBL/GenBank/DDBJ whole genome shotgun (WGS) entry which is preliminary data.</text>
</comment>
<name>A0A9W7HCB7_HIBTR</name>
<proteinExistence type="predicted"/>